<evidence type="ECO:0000256" key="10">
    <source>
        <dbReference type="ARBA" id="ARBA00022884"/>
    </source>
</evidence>
<keyword evidence="7" id="KW-0692">RNA repair</keyword>
<keyword evidence="4 13" id="KW-0548">Nucleotidyltransferase</keyword>
<sequence>VEFVVDIDKDLGRRDFTFNAMAIDLSTADLSGNQDGQLVEIHDPFNGITDLNRELVRAVGTPIERFKEDGLRAFRACRLASELQFDIEEETFKAISQSIPVVEMVSMERIRDEFMKLLLYSPKPSRGINLLKDTGLLAIFLPELLECIGMEQKINHKYDVYEHSLRTCDVAEDSVKLVALLHDIGKIHTDSGDGHFYNHDSLGAEMVGNIMKRLKFPNNEIERAQKLVKNHMFYYPHVTEDMDKEQKENIKLHEWSDAAIRRFIRRVGEENIEDLFRLRIADATANPYSEFDSTEIAKLQEHISEVLKQDMALKVSDLKVSGDDLAQIGVDRGPQMGKILNKLLDIVIEDPLKNKKELLLEEAKKMM</sequence>
<feature type="domain" description="HD/PDEase" evidence="12">
    <location>
        <begin position="156"/>
        <end position="331"/>
    </location>
</feature>
<dbReference type="EC" id="2.7.7.19" evidence="13"/>
<evidence type="ECO:0000256" key="3">
    <source>
        <dbReference type="ARBA" id="ARBA00022694"/>
    </source>
</evidence>
<comment type="cofactor">
    <cofactor evidence="1">
        <name>Mg(2+)</name>
        <dbReference type="ChEBI" id="CHEBI:18420"/>
    </cofactor>
</comment>
<keyword evidence="8" id="KW-0067">ATP-binding</keyword>
<dbReference type="PANTHER" id="PTHR47545:SF1">
    <property type="entry name" value="MULTIFUNCTIONAL CCA PROTEIN"/>
    <property type="match status" value="1"/>
</dbReference>
<dbReference type="GO" id="GO:0003723">
    <property type="term" value="F:RNA binding"/>
    <property type="evidence" value="ECO:0007669"/>
    <property type="project" value="UniProtKB-KW"/>
</dbReference>
<dbReference type="InterPro" id="IPR032810">
    <property type="entry name" value="CCA-adding_enz_C"/>
</dbReference>
<evidence type="ECO:0000256" key="8">
    <source>
        <dbReference type="ARBA" id="ARBA00022840"/>
    </source>
</evidence>
<keyword evidence="3" id="KW-0819">tRNA processing</keyword>
<comment type="similarity">
    <text evidence="11">Belongs to the tRNA nucleotidyltransferase/poly(A) polymerase family.</text>
</comment>
<dbReference type="InterPro" id="IPR050124">
    <property type="entry name" value="tRNA_CCA-adding_enzyme"/>
</dbReference>
<protein>
    <submittedName>
        <fullName evidence="13">PolyA polymerase</fullName>
        <ecNumber evidence="13">2.7.7.19</ecNumber>
    </submittedName>
</protein>
<organism evidence="13 14">
    <name type="scientific">candidate division WS6 bacterium 34_10</name>
    <dbReference type="NCBI Taxonomy" id="1641389"/>
    <lineage>
        <taxon>Bacteria</taxon>
        <taxon>Candidatus Dojkabacteria</taxon>
    </lineage>
</organism>
<dbReference type="GO" id="GO:0046872">
    <property type="term" value="F:metal ion binding"/>
    <property type="evidence" value="ECO:0007669"/>
    <property type="project" value="UniProtKB-KW"/>
</dbReference>
<dbReference type="AlphaFoldDB" id="A0A117M0C0"/>
<dbReference type="SMART" id="SM00471">
    <property type="entry name" value="HDc"/>
    <property type="match status" value="1"/>
</dbReference>
<keyword evidence="9" id="KW-0460">Magnesium</keyword>
<dbReference type="Proteomes" id="UP000053904">
    <property type="component" value="Unassembled WGS sequence"/>
</dbReference>
<evidence type="ECO:0000259" key="12">
    <source>
        <dbReference type="SMART" id="SM00471"/>
    </source>
</evidence>
<proteinExistence type="inferred from homology"/>
<evidence type="ECO:0000256" key="7">
    <source>
        <dbReference type="ARBA" id="ARBA00022800"/>
    </source>
</evidence>
<evidence type="ECO:0000313" key="13">
    <source>
        <dbReference type="EMBL" id="KUK77184.1"/>
    </source>
</evidence>
<evidence type="ECO:0000313" key="14">
    <source>
        <dbReference type="Proteomes" id="UP000053904"/>
    </source>
</evidence>
<dbReference type="CDD" id="cd00077">
    <property type="entry name" value="HDc"/>
    <property type="match status" value="1"/>
</dbReference>
<dbReference type="Pfam" id="PF13735">
    <property type="entry name" value="tRNA_NucTran2_2"/>
    <property type="match status" value="1"/>
</dbReference>
<feature type="non-terminal residue" evidence="13">
    <location>
        <position position="1"/>
    </location>
</feature>
<name>A0A117M0C0_9BACT</name>
<dbReference type="InterPro" id="IPR043519">
    <property type="entry name" value="NT_sf"/>
</dbReference>
<dbReference type="SUPFAM" id="SSF81891">
    <property type="entry name" value="Poly A polymerase C-terminal region-like"/>
    <property type="match status" value="1"/>
</dbReference>
<evidence type="ECO:0000256" key="1">
    <source>
        <dbReference type="ARBA" id="ARBA00001946"/>
    </source>
</evidence>
<evidence type="ECO:0000256" key="9">
    <source>
        <dbReference type="ARBA" id="ARBA00022842"/>
    </source>
</evidence>
<keyword evidence="6" id="KW-0547">Nucleotide-binding</keyword>
<dbReference type="Gene3D" id="1.10.3090.10">
    <property type="entry name" value="cca-adding enzyme, domain 2"/>
    <property type="match status" value="1"/>
</dbReference>
<evidence type="ECO:0000256" key="6">
    <source>
        <dbReference type="ARBA" id="ARBA00022741"/>
    </source>
</evidence>
<dbReference type="GO" id="GO:1990817">
    <property type="term" value="F:poly(A) RNA polymerase activity"/>
    <property type="evidence" value="ECO:0007669"/>
    <property type="project" value="UniProtKB-EC"/>
</dbReference>
<dbReference type="PANTHER" id="PTHR47545">
    <property type="entry name" value="MULTIFUNCTIONAL CCA PROTEIN"/>
    <property type="match status" value="1"/>
</dbReference>
<keyword evidence="5" id="KW-0479">Metal-binding</keyword>
<evidence type="ECO:0000256" key="4">
    <source>
        <dbReference type="ARBA" id="ARBA00022695"/>
    </source>
</evidence>
<dbReference type="InterPro" id="IPR006675">
    <property type="entry name" value="HDIG_dom"/>
</dbReference>
<dbReference type="SUPFAM" id="SSF81301">
    <property type="entry name" value="Nucleotidyltransferase"/>
    <property type="match status" value="1"/>
</dbReference>
<dbReference type="InterPro" id="IPR003607">
    <property type="entry name" value="HD/PDEase_dom"/>
</dbReference>
<dbReference type="EMBL" id="LGGO01000058">
    <property type="protein sequence ID" value="KUK77184.1"/>
    <property type="molecule type" value="Genomic_DNA"/>
</dbReference>
<dbReference type="GO" id="GO:0005524">
    <property type="term" value="F:ATP binding"/>
    <property type="evidence" value="ECO:0007669"/>
    <property type="project" value="UniProtKB-KW"/>
</dbReference>
<accession>A0A117M0C0</accession>
<dbReference type="GO" id="GO:0008033">
    <property type="term" value="P:tRNA processing"/>
    <property type="evidence" value="ECO:0007669"/>
    <property type="project" value="UniProtKB-KW"/>
</dbReference>
<dbReference type="GO" id="GO:0042245">
    <property type="term" value="P:RNA repair"/>
    <property type="evidence" value="ECO:0007669"/>
    <property type="project" value="UniProtKB-KW"/>
</dbReference>
<evidence type="ECO:0000256" key="5">
    <source>
        <dbReference type="ARBA" id="ARBA00022723"/>
    </source>
</evidence>
<dbReference type="Gene3D" id="3.30.460.10">
    <property type="entry name" value="Beta Polymerase, domain 2"/>
    <property type="match status" value="1"/>
</dbReference>
<comment type="caution">
    <text evidence="13">The sequence shown here is derived from an EMBL/GenBank/DDBJ whole genome shotgun (WGS) entry which is preliminary data.</text>
</comment>
<dbReference type="Gene3D" id="1.10.246.80">
    <property type="match status" value="1"/>
</dbReference>
<gene>
    <name evidence="13" type="ORF">XD93_0493</name>
</gene>
<keyword evidence="2 11" id="KW-0808">Transferase</keyword>
<keyword evidence="10 11" id="KW-0694">RNA-binding</keyword>
<evidence type="ECO:0000256" key="11">
    <source>
        <dbReference type="RuleBase" id="RU003953"/>
    </source>
</evidence>
<dbReference type="NCBIfam" id="TIGR00277">
    <property type="entry name" value="HDIG"/>
    <property type="match status" value="1"/>
</dbReference>
<dbReference type="Pfam" id="PF01743">
    <property type="entry name" value="PolyA_pol"/>
    <property type="match status" value="1"/>
</dbReference>
<dbReference type="Pfam" id="PF12627">
    <property type="entry name" value="PolyA_pol_RNAbd"/>
    <property type="match status" value="1"/>
</dbReference>
<dbReference type="InterPro" id="IPR032828">
    <property type="entry name" value="PolyA_RNA-bd"/>
</dbReference>
<reference evidence="14" key="1">
    <citation type="journal article" date="2015" name="MBio">
        <title>Genome-Resolved Metagenomic Analysis Reveals Roles for Candidate Phyla and Other Microbial Community Members in Biogeochemical Transformations in Oil Reservoirs.</title>
        <authorList>
            <person name="Hu P."/>
            <person name="Tom L."/>
            <person name="Singh A."/>
            <person name="Thomas B.C."/>
            <person name="Baker B.J."/>
            <person name="Piceno Y.M."/>
            <person name="Andersen G.L."/>
            <person name="Banfield J.F."/>
        </authorList>
    </citation>
    <scope>NUCLEOTIDE SEQUENCE [LARGE SCALE GENOMIC DNA]</scope>
</reference>
<dbReference type="InterPro" id="IPR002646">
    <property type="entry name" value="PolA_pol_head_dom"/>
</dbReference>
<evidence type="ECO:0000256" key="2">
    <source>
        <dbReference type="ARBA" id="ARBA00022679"/>
    </source>
</evidence>